<gene>
    <name evidence="6" type="ORF">ACFOZY_12995</name>
</gene>
<dbReference type="InterPro" id="IPR027417">
    <property type="entry name" value="P-loop_NTPase"/>
</dbReference>
<dbReference type="SUPFAM" id="SSF52540">
    <property type="entry name" value="P-loop containing nucleoside triphosphate hydrolases"/>
    <property type="match status" value="1"/>
</dbReference>
<sequence length="442" mass="50962">MKKIEVKNLSANNNLLPFYRFAAENISVGIHAVNELGQTILYNHKMKDIEGVDFEDLSDRTIMELFQFDQQESTLMKVLQSGTPILNSKQTYWNRNGQEITTINDTYPIFDNDKLIGAIELARDITALEKLVYQPLRKYGEPTTFTAIIADSEPMKKVIETAKKAAAARLPVLLTGEAGTGKDLLAEAIHYELSPSNSHFYTLYCHSSEPALIQNFYNDLQEIQSVTVFCERIDLLSLPLQQQLHKLLSDKKHVDKLFIASIGADPVELIATGELLKELYYFFASMIISVPPLKDRKGDIDAFVEDYFERHRKRLGSSVMGITPEIREIFHEYDWPGNLKEVEVLLDEVSSMITTEEWVTYEMLPLHFKKKVQEWREPVSNPLDFIVQMEKDLLPLDEYLKQTEIYYLQKVLNMYDGNITKTANALGMSRQNLQYRLRKLRK</sequence>
<evidence type="ECO:0000256" key="3">
    <source>
        <dbReference type="ARBA" id="ARBA00023015"/>
    </source>
</evidence>
<evidence type="ECO:0000256" key="2">
    <source>
        <dbReference type="ARBA" id="ARBA00022840"/>
    </source>
</evidence>
<dbReference type="Pfam" id="PF25601">
    <property type="entry name" value="AAA_lid_14"/>
    <property type="match status" value="1"/>
</dbReference>
<dbReference type="Proteomes" id="UP001595817">
    <property type="component" value="Unassembled WGS sequence"/>
</dbReference>
<dbReference type="PRINTS" id="PR01590">
    <property type="entry name" value="HTHFIS"/>
</dbReference>
<dbReference type="InterPro" id="IPR058031">
    <property type="entry name" value="AAA_lid_NorR"/>
</dbReference>
<dbReference type="InterPro" id="IPR002078">
    <property type="entry name" value="Sigma_54_int"/>
</dbReference>
<dbReference type="InterPro" id="IPR013656">
    <property type="entry name" value="PAS_4"/>
</dbReference>
<keyword evidence="4" id="KW-0804">Transcription</keyword>
<keyword evidence="1" id="KW-0547">Nucleotide-binding</keyword>
<dbReference type="PANTHER" id="PTHR32071">
    <property type="entry name" value="TRANSCRIPTIONAL REGULATORY PROTEIN"/>
    <property type="match status" value="1"/>
</dbReference>
<dbReference type="CDD" id="cd00009">
    <property type="entry name" value="AAA"/>
    <property type="match status" value="1"/>
</dbReference>
<evidence type="ECO:0000256" key="1">
    <source>
        <dbReference type="ARBA" id="ARBA00022741"/>
    </source>
</evidence>
<evidence type="ECO:0000256" key="4">
    <source>
        <dbReference type="ARBA" id="ARBA00023163"/>
    </source>
</evidence>
<organism evidence="6 7">
    <name type="scientific">Chungangia koreensis</name>
    <dbReference type="NCBI Taxonomy" id="752657"/>
    <lineage>
        <taxon>Bacteria</taxon>
        <taxon>Bacillati</taxon>
        <taxon>Bacillota</taxon>
        <taxon>Bacilli</taxon>
        <taxon>Lactobacillales</taxon>
        <taxon>Chungangia</taxon>
    </lineage>
</organism>
<dbReference type="RefSeq" id="WP_378156194.1">
    <property type="nucleotide sequence ID" value="NZ_JBHSEC010000020.1"/>
</dbReference>
<dbReference type="SUPFAM" id="SSF55785">
    <property type="entry name" value="PYP-like sensor domain (PAS domain)"/>
    <property type="match status" value="1"/>
</dbReference>
<comment type="caution">
    <text evidence="6">The sequence shown here is derived from an EMBL/GenBank/DDBJ whole genome shotgun (WGS) entry which is preliminary data.</text>
</comment>
<keyword evidence="2" id="KW-0067">ATP-binding</keyword>
<evidence type="ECO:0000259" key="5">
    <source>
        <dbReference type="PROSITE" id="PS50045"/>
    </source>
</evidence>
<reference evidence="7" key="1">
    <citation type="journal article" date="2019" name="Int. J. Syst. Evol. Microbiol.">
        <title>The Global Catalogue of Microorganisms (GCM) 10K type strain sequencing project: providing services to taxonomists for standard genome sequencing and annotation.</title>
        <authorList>
            <consortium name="The Broad Institute Genomics Platform"/>
            <consortium name="The Broad Institute Genome Sequencing Center for Infectious Disease"/>
            <person name="Wu L."/>
            <person name="Ma J."/>
        </authorList>
    </citation>
    <scope>NUCLEOTIDE SEQUENCE [LARGE SCALE GENOMIC DNA]</scope>
    <source>
        <strain evidence="7">CCUG 59778</strain>
    </source>
</reference>
<dbReference type="InterPro" id="IPR000014">
    <property type="entry name" value="PAS"/>
</dbReference>
<feature type="domain" description="Sigma-54 factor interaction" evidence="5">
    <location>
        <begin position="148"/>
        <end position="351"/>
    </location>
</feature>
<dbReference type="NCBIfam" id="TIGR00229">
    <property type="entry name" value="sensory_box"/>
    <property type="match status" value="1"/>
</dbReference>
<dbReference type="Gene3D" id="3.30.450.20">
    <property type="entry name" value="PAS domain"/>
    <property type="match status" value="1"/>
</dbReference>
<keyword evidence="7" id="KW-1185">Reference proteome</keyword>
<accession>A0ABV8X604</accession>
<dbReference type="EMBL" id="JBHSEC010000020">
    <property type="protein sequence ID" value="MFC4411338.1"/>
    <property type="molecule type" value="Genomic_DNA"/>
</dbReference>
<dbReference type="Pfam" id="PF02954">
    <property type="entry name" value="HTH_8"/>
    <property type="match status" value="1"/>
</dbReference>
<evidence type="ECO:0000313" key="7">
    <source>
        <dbReference type="Proteomes" id="UP001595817"/>
    </source>
</evidence>
<dbReference type="PANTHER" id="PTHR32071:SF74">
    <property type="entry name" value="TRANSCRIPTIONAL ACTIVATOR ROCR"/>
    <property type="match status" value="1"/>
</dbReference>
<dbReference type="Gene3D" id="1.10.10.60">
    <property type="entry name" value="Homeodomain-like"/>
    <property type="match status" value="1"/>
</dbReference>
<dbReference type="InterPro" id="IPR035965">
    <property type="entry name" value="PAS-like_dom_sf"/>
</dbReference>
<keyword evidence="3" id="KW-0805">Transcription regulation</keyword>
<dbReference type="Pfam" id="PF14532">
    <property type="entry name" value="Sigma54_activ_2"/>
    <property type="match status" value="1"/>
</dbReference>
<dbReference type="InterPro" id="IPR009057">
    <property type="entry name" value="Homeodomain-like_sf"/>
</dbReference>
<name>A0ABV8X604_9LACT</name>
<dbReference type="Gene3D" id="3.40.50.300">
    <property type="entry name" value="P-loop containing nucleotide triphosphate hydrolases"/>
    <property type="match status" value="1"/>
</dbReference>
<dbReference type="PROSITE" id="PS50045">
    <property type="entry name" value="SIGMA54_INTERACT_4"/>
    <property type="match status" value="1"/>
</dbReference>
<protein>
    <submittedName>
        <fullName evidence="6">Sigma 54-interacting transcriptional regulator</fullName>
    </submittedName>
</protein>
<dbReference type="InterPro" id="IPR002197">
    <property type="entry name" value="HTH_Fis"/>
</dbReference>
<dbReference type="Pfam" id="PF08448">
    <property type="entry name" value="PAS_4"/>
    <property type="match status" value="1"/>
</dbReference>
<dbReference type="Gene3D" id="1.10.8.60">
    <property type="match status" value="1"/>
</dbReference>
<evidence type="ECO:0000313" key="6">
    <source>
        <dbReference type="EMBL" id="MFC4411338.1"/>
    </source>
</evidence>
<dbReference type="SUPFAM" id="SSF46689">
    <property type="entry name" value="Homeodomain-like"/>
    <property type="match status" value="1"/>
</dbReference>
<proteinExistence type="predicted"/>